<gene>
    <name evidence="5" type="ORF">H9Q16_20315</name>
</gene>
<feature type="domain" description="HTH marR-type" evidence="4">
    <location>
        <begin position="11"/>
        <end position="163"/>
    </location>
</feature>
<dbReference type="PRINTS" id="PR00598">
    <property type="entry name" value="HTHMARR"/>
</dbReference>
<keyword evidence="1" id="KW-0805">Transcription regulation</keyword>
<dbReference type="SMART" id="SM00347">
    <property type="entry name" value="HTH_MARR"/>
    <property type="match status" value="1"/>
</dbReference>
<comment type="caution">
    <text evidence="5">The sequence shown here is derived from an EMBL/GenBank/DDBJ whole genome shotgun (WGS) entry which is preliminary data.</text>
</comment>
<dbReference type="PANTHER" id="PTHR35790:SF4">
    <property type="entry name" value="HTH-TYPE TRANSCRIPTIONAL REGULATOR PCHR"/>
    <property type="match status" value="1"/>
</dbReference>
<dbReference type="PROSITE" id="PS01117">
    <property type="entry name" value="HTH_MARR_1"/>
    <property type="match status" value="1"/>
</dbReference>
<dbReference type="InterPro" id="IPR036390">
    <property type="entry name" value="WH_DNA-bd_sf"/>
</dbReference>
<reference evidence="5" key="1">
    <citation type="submission" date="2020-08" db="EMBL/GenBank/DDBJ databases">
        <title>Sulfitobacter aestuariivivens sp. nov., isolated from a tidal flat.</title>
        <authorList>
            <person name="Park S."/>
            <person name="Yoon J.-H."/>
        </authorList>
    </citation>
    <scope>NUCLEOTIDE SEQUENCE</scope>
    <source>
        <strain evidence="5">TSTF-M16</strain>
    </source>
</reference>
<dbReference type="SUPFAM" id="SSF46785">
    <property type="entry name" value="Winged helix' DNA-binding domain"/>
    <property type="match status" value="1"/>
</dbReference>
<protein>
    <submittedName>
        <fullName evidence="5">MarR family transcriptional regulator</fullName>
    </submittedName>
</protein>
<dbReference type="PROSITE" id="PS50995">
    <property type="entry name" value="HTH_MARR_2"/>
    <property type="match status" value="1"/>
</dbReference>
<dbReference type="EMBL" id="JACTAG010000006">
    <property type="protein sequence ID" value="MBD3666281.1"/>
    <property type="molecule type" value="Genomic_DNA"/>
</dbReference>
<sequence length="172" mass="19479">MTHQDKSLAATEDMADTFGALSLVMLDDTDLRHAWRINFLANFFTGPVYRHLGEKFGITRPEFVILYCLEHMPGLVAQDICRVTGQPKNSISRAVSDLLEKGYVRRGTDPEDKRAKPLTLTEVGWSILEHVSPIVKARQDAMRAALTDEELAQFDCLLRKMVFAMPDWVTPE</sequence>
<dbReference type="AlphaFoldDB" id="A0A927HGR6"/>
<keyword evidence="3" id="KW-0804">Transcription</keyword>
<keyword evidence="2" id="KW-0238">DNA-binding</keyword>
<evidence type="ECO:0000256" key="3">
    <source>
        <dbReference type="ARBA" id="ARBA00023163"/>
    </source>
</evidence>
<dbReference type="InterPro" id="IPR036388">
    <property type="entry name" value="WH-like_DNA-bd_sf"/>
</dbReference>
<keyword evidence="6" id="KW-1185">Reference proteome</keyword>
<dbReference type="GO" id="GO:0003700">
    <property type="term" value="F:DNA-binding transcription factor activity"/>
    <property type="evidence" value="ECO:0007669"/>
    <property type="project" value="InterPro"/>
</dbReference>
<dbReference type="Proteomes" id="UP000635142">
    <property type="component" value="Unassembled WGS sequence"/>
</dbReference>
<dbReference type="GO" id="GO:0003677">
    <property type="term" value="F:DNA binding"/>
    <property type="evidence" value="ECO:0007669"/>
    <property type="project" value="UniProtKB-KW"/>
</dbReference>
<accession>A0A927HGR6</accession>
<dbReference type="PANTHER" id="PTHR35790">
    <property type="entry name" value="HTH-TYPE TRANSCRIPTIONAL REGULATOR PCHR"/>
    <property type="match status" value="1"/>
</dbReference>
<evidence type="ECO:0000313" key="5">
    <source>
        <dbReference type="EMBL" id="MBD3666281.1"/>
    </source>
</evidence>
<proteinExistence type="predicted"/>
<evidence type="ECO:0000256" key="1">
    <source>
        <dbReference type="ARBA" id="ARBA00023015"/>
    </source>
</evidence>
<dbReference type="InterPro" id="IPR023187">
    <property type="entry name" value="Tscrpt_reg_MarR-type_CS"/>
</dbReference>
<dbReference type="RefSeq" id="WP_191077311.1">
    <property type="nucleotide sequence ID" value="NZ_JACTAG010000006.1"/>
</dbReference>
<dbReference type="InterPro" id="IPR052067">
    <property type="entry name" value="Metal_resp_HTH_trans_reg"/>
</dbReference>
<dbReference type="Pfam" id="PF12802">
    <property type="entry name" value="MarR_2"/>
    <property type="match status" value="1"/>
</dbReference>
<evidence type="ECO:0000313" key="6">
    <source>
        <dbReference type="Proteomes" id="UP000635142"/>
    </source>
</evidence>
<dbReference type="Gene3D" id="1.10.10.10">
    <property type="entry name" value="Winged helix-like DNA-binding domain superfamily/Winged helix DNA-binding domain"/>
    <property type="match status" value="1"/>
</dbReference>
<organism evidence="5 6">
    <name type="scientific">Sulfitobacter aestuariivivens</name>
    <dbReference type="NCBI Taxonomy" id="2766981"/>
    <lineage>
        <taxon>Bacteria</taxon>
        <taxon>Pseudomonadati</taxon>
        <taxon>Pseudomonadota</taxon>
        <taxon>Alphaproteobacteria</taxon>
        <taxon>Rhodobacterales</taxon>
        <taxon>Roseobacteraceae</taxon>
        <taxon>Sulfitobacter</taxon>
    </lineage>
</organism>
<dbReference type="InterPro" id="IPR000835">
    <property type="entry name" value="HTH_MarR-typ"/>
</dbReference>
<name>A0A927HGR6_9RHOB</name>
<evidence type="ECO:0000259" key="4">
    <source>
        <dbReference type="PROSITE" id="PS50995"/>
    </source>
</evidence>
<evidence type="ECO:0000256" key="2">
    <source>
        <dbReference type="ARBA" id="ARBA00023125"/>
    </source>
</evidence>